<dbReference type="Proteomes" id="UP000197025">
    <property type="component" value="Unassembled WGS sequence"/>
</dbReference>
<evidence type="ECO:0000313" key="2">
    <source>
        <dbReference type="EMBL" id="SNB63580.1"/>
    </source>
</evidence>
<dbReference type="PANTHER" id="PTHR37309">
    <property type="entry name" value="SLR0284 PROTEIN"/>
    <property type="match status" value="1"/>
</dbReference>
<accession>A0A212QV68</accession>
<proteinExistence type="predicted"/>
<evidence type="ECO:0000256" key="1">
    <source>
        <dbReference type="SAM" id="Phobius"/>
    </source>
</evidence>
<feature type="transmembrane region" description="Helical" evidence="1">
    <location>
        <begin position="63"/>
        <end position="85"/>
    </location>
</feature>
<protein>
    <submittedName>
        <fullName evidence="2">Putative membrane protein</fullName>
    </submittedName>
</protein>
<dbReference type="PANTHER" id="PTHR37309:SF1">
    <property type="entry name" value="SLR0284 PROTEIN"/>
    <property type="match status" value="1"/>
</dbReference>
<dbReference type="InParanoid" id="A0A212QV68"/>
<evidence type="ECO:0000313" key="3">
    <source>
        <dbReference type="Proteomes" id="UP000197025"/>
    </source>
</evidence>
<feature type="transmembrane region" description="Helical" evidence="1">
    <location>
        <begin position="5"/>
        <end position="23"/>
    </location>
</feature>
<dbReference type="AlphaFoldDB" id="A0A212QV68"/>
<dbReference type="InterPro" id="IPR007165">
    <property type="entry name" value="Phage_holin_4_2"/>
</dbReference>
<dbReference type="OrthoDB" id="27599at2"/>
<keyword evidence="1" id="KW-1133">Transmembrane helix</keyword>
<dbReference type="EMBL" id="FYEK01000025">
    <property type="protein sequence ID" value="SNB63580.1"/>
    <property type="molecule type" value="Genomic_DNA"/>
</dbReference>
<keyword evidence="3" id="KW-1185">Reference proteome</keyword>
<feature type="transmembrane region" description="Helical" evidence="1">
    <location>
        <begin position="91"/>
        <end position="113"/>
    </location>
</feature>
<gene>
    <name evidence="2" type="ORF">SAMN02746019_00006660</name>
</gene>
<feature type="transmembrane region" description="Helical" evidence="1">
    <location>
        <begin position="35"/>
        <end position="56"/>
    </location>
</feature>
<organism evidence="2 3">
    <name type="scientific">Thermoflexus hugenholtzii JAD2</name>
    <dbReference type="NCBI Taxonomy" id="877466"/>
    <lineage>
        <taxon>Bacteria</taxon>
        <taxon>Bacillati</taxon>
        <taxon>Chloroflexota</taxon>
        <taxon>Thermoflexia</taxon>
        <taxon>Thermoflexales</taxon>
        <taxon>Thermoflexaceae</taxon>
        <taxon>Thermoflexus</taxon>
    </lineage>
</organism>
<reference evidence="3" key="1">
    <citation type="submission" date="2017-06" db="EMBL/GenBank/DDBJ databases">
        <authorList>
            <person name="Varghese N."/>
            <person name="Submissions S."/>
        </authorList>
    </citation>
    <scope>NUCLEOTIDE SEQUENCE [LARGE SCALE GENOMIC DNA]</scope>
    <source>
        <strain evidence="3">JAD2</strain>
    </source>
</reference>
<dbReference type="RefSeq" id="WP_088570929.1">
    <property type="nucleotide sequence ID" value="NZ_FYEK01000025.1"/>
</dbReference>
<keyword evidence="1" id="KW-0812">Transmembrane</keyword>
<dbReference type="Pfam" id="PF04020">
    <property type="entry name" value="Phage_holin_4_2"/>
    <property type="match status" value="1"/>
</dbReference>
<dbReference type="FunCoup" id="A0A212QV68">
    <property type="interactions" value="6"/>
</dbReference>
<sequence length="117" mass="12753">MQRFLIRWALNSVALWVISRIYPGVSFQPDAGLEGILLAGLVLGLANALIRPLLLFLTFPLNLLTLGLFTFVVNAFILYLVAALTPLEVSGFLQALIGAVLLSIVSFGLTLLVREKK</sequence>
<name>A0A212QV68_9CHLR</name>
<keyword evidence="1" id="KW-0472">Membrane</keyword>